<dbReference type="PANTHER" id="PTHR48081">
    <property type="entry name" value="AB HYDROLASE SUPERFAMILY PROTEIN C4A8.06C"/>
    <property type="match status" value="1"/>
</dbReference>
<dbReference type="InterPro" id="IPR029058">
    <property type="entry name" value="AB_hydrolase_fold"/>
</dbReference>
<protein>
    <submittedName>
        <fullName evidence="4">Alpha/beta hydrolase</fullName>
    </submittedName>
</protein>
<feature type="domain" description="Alpha/beta hydrolase fold-3" evidence="3">
    <location>
        <begin position="124"/>
        <end position="334"/>
    </location>
</feature>
<evidence type="ECO:0000313" key="4">
    <source>
        <dbReference type="EMBL" id="MFD0789871.1"/>
    </source>
</evidence>
<feature type="region of interest" description="Disordered" evidence="2">
    <location>
        <begin position="42"/>
        <end position="64"/>
    </location>
</feature>
<proteinExistence type="predicted"/>
<dbReference type="PANTHER" id="PTHR48081:SF8">
    <property type="entry name" value="ALPHA_BETA HYDROLASE FOLD-3 DOMAIN-CONTAINING PROTEIN-RELATED"/>
    <property type="match status" value="1"/>
</dbReference>
<dbReference type="InterPro" id="IPR050300">
    <property type="entry name" value="GDXG_lipolytic_enzyme"/>
</dbReference>
<organism evidence="4 5">
    <name type="scientific">Microbacterium insulae</name>
    <dbReference type="NCBI Taxonomy" id="483014"/>
    <lineage>
        <taxon>Bacteria</taxon>
        <taxon>Bacillati</taxon>
        <taxon>Actinomycetota</taxon>
        <taxon>Actinomycetes</taxon>
        <taxon>Micrococcales</taxon>
        <taxon>Microbacteriaceae</taxon>
        <taxon>Microbacterium</taxon>
    </lineage>
</organism>
<dbReference type="Gene3D" id="3.40.50.1820">
    <property type="entry name" value="alpha/beta hydrolase"/>
    <property type="match status" value="1"/>
</dbReference>
<dbReference type="SUPFAM" id="SSF53474">
    <property type="entry name" value="alpha/beta-Hydrolases"/>
    <property type="match status" value="1"/>
</dbReference>
<dbReference type="EMBL" id="JBHTII010000001">
    <property type="protein sequence ID" value="MFD0789871.1"/>
    <property type="molecule type" value="Genomic_DNA"/>
</dbReference>
<name>A0ABW3AGJ2_9MICO</name>
<keyword evidence="5" id="KW-1185">Reference proteome</keyword>
<dbReference type="InterPro" id="IPR013094">
    <property type="entry name" value="AB_hydrolase_3"/>
</dbReference>
<gene>
    <name evidence="4" type="ORF">ACFQ0P_05630</name>
</gene>
<evidence type="ECO:0000256" key="2">
    <source>
        <dbReference type="SAM" id="MobiDB-lite"/>
    </source>
</evidence>
<dbReference type="Proteomes" id="UP001597055">
    <property type="component" value="Unassembled WGS sequence"/>
</dbReference>
<comment type="caution">
    <text evidence="4">The sequence shown here is derived from an EMBL/GenBank/DDBJ whole genome shotgun (WGS) entry which is preliminary data.</text>
</comment>
<sequence>MPLDPFFEERLRVHRRYLIDKARGALRARLIALWPFGRTPVPSAGRPTSETPSAQSTAVGPNARARARKRRAALAWDRAELVAVGLPGPDVRITEHRVEVEGAPAVRVRVYHPTDPGSAPVPGVLAFFGGAFRIGGVDYPTTDAAFRRRAVDAGVAVAAVDYALAPEQQYPVQVEQAFAALRWLVSHAEELGVDPDRIGVLGTSAGGNIAAALTLVNRDRGGPPLRLQVLEVPVVDLTGAHVDLRATRALGIPRFIAIRELRSVARTYLPSRDAAREPYASPLRAGSHAGLPPAVILTAEYDPLRGDGDAYGAALRAAGVDASVVRYQGVTHDTAMFLAVLPAARRWHDDVVAALRRLHA</sequence>
<dbReference type="Pfam" id="PF07859">
    <property type="entry name" value="Abhydrolase_3"/>
    <property type="match status" value="1"/>
</dbReference>
<evidence type="ECO:0000259" key="3">
    <source>
        <dbReference type="Pfam" id="PF07859"/>
    </source>
</evidence>
<feature type="compositionally biased region" description="Polar residues" evidence="2">
    <location>
        <begin position="46"/>
        <end position="59"/>
    </location>
</feature>
<evidence type="ECO:0000313" key="5">
    <source>
        <dbReference type="Proteomes" id="UP001597055"/>
    </source>
</evidence>
<dbReference type="RefSeq" id="WP_204981130.1">
    <property type="nucleotide sequence ID" value="NZ_JBHTII010000001.1"/>
</dbReference>
<reference evidence="5" key="1">
    <citation type="journal article" date="2019" name="Int. J. Syst. Evol. Microbiol.">
        <title>The Global Catalogue of Microorganisms (GCM) 10K type strain sequencing project: providing services to taxonomists for standard genome sequencing and annotation.</title>
        <authorList>
            <consortium name="The Broad Institute Genomics Platform"/>
            <consortium name="The Broad Institute Genome Sequencing Center for Infectious Disease"/>
            <person name="Wu L."/>
            <person name="Ma J."/>
        </authorList>
    </citation>
    <scope>NUCLEOTIDE SEQUENCE [LARGE SCALE GENOMIC DNA]</scope>
    <source>
        <strain evidence="5">CCUG 54523</strain>
    </source>
</reference>
<evidence type="ECO:0000256" key="1">
    <source>
        <dbReference type="ARBA" id="ARBA00022801"/>
    </source>
</evidence>
<accession>A0ABW3AGJ2</accession>
<keyword evidence="1 4" id="KW-0378">Hydrolase</keyword>
<dbReference type="GO" id="GO:0016787">
    <property type="term" value="F:hydrolase activity"/>
    <property type="evidence" value="ECO:0007669"/>
    <property type="project" value="UniProtKB-KW"/>
</dbReference>